<evidence type="ECO:0000313" key="3">
    <source>
        <dbReference type="Proteomes" id="UP000199229"/>
    </source>
</evidence>
<evidence type="ECO:0000256" key="1">
    <source>
        <dbReference type="SAM" id="MobiDB-lite"/>
    </source>
</evidence>
<name>A0A1I2XJN6_9HYPH</name>
<sequence>MTKDVQLDRSASPLASVSDEIHPNQPKPVPDGPAEIQPPASADDPESAMAHVESFEGFSSFG</sequence>
<dbReference type="RefSeq" id="WP_143103825.1">
    <property type="nucleotide sequence ID" value="NZ_FOPM01000046.1"/>
</dbReference>
<dbReference type="AlphaFoldDB" id="A0A1I2XJN6"/>
<protein>
    <submittedName>
        <fullName evidence="2">Uncharacterized protein</fullName>
    </submittedName>
</protein>
<keyword evidence="3" id="KW-1185">Reference proteome</keyword>
<proteinExistence type="predicted"/>
<organism evidence="2 3">
    <name type="scientific">Methylobacterium gossipiicola</name>
    <dbReference type="NCBI Taxonomy" id="582675"/>
    <lineage>
        <taxon>Bacteria</taxon>
        <taxon>Pseudomonadati</taxon>
        <taxon>Pseudomonadota</taxon>
        <taxon>Alphaproteobacteria</taxon>
        <taxon>Hyphomicrobiales</taxon>
        <taxon>Methylobacteriaceae</taxon>
        <taxon>Methylobacterium</taxon>
    </lineage>
</organism>
<gene>
    <name evidence="2" type="ORF">SAMN05192565_1463</name>
</gene>
<dbReference type="Proteomes" id="UP000199229">
    <property type="component" value="Unassembled WGS sequence"/>
</dbReference>
<feature type="region of interest" description="Disordered" evidence="1">
    <location>
        <begin position="1"/>
        <end position="62"/>
    </location>
</feature>
<dbReference type="OrthoDB" id="8003813at2"/>
<reference evidence="3" key="1">
    <citation type="submission" date="2016-10" db="EMBL/GenBank/DDBJ databases">
        <authorList>
            <person name="Varghese N."/>
            <person name="Submissions S."/>
        </authorList>
    </citation>
    <scope>NUCLEOTIDE SEQUENCE [LARGE SCALE GENOMIC DNA]</scope>
    <source>
        <strain evidence="3">Gh-105</strain>
    </source>
</reference>
<evidence type="ECO:0000313" key="2">
    <source>
        <dbReference type="EMBL" id="SFH13632.1"/>
    </source>
</evidence>
<dbReference type="EMBL" id="FOPM01000046">
    <property type="protein sequence ID" value="SFH13632.1"/>
    <property type="molecule type" value="Genomic_DNA"/>
</dbReference>
<accession>A0A1I2XJN6</accession>